<dbReference type="Gene3D" id="3.40.390.10">
    <property type="entry name" value="Collagenase (Catalytic Domain)"/>
    <property type="match status" value="1"/>
</dbReference>
<dbReference type="SUPFAM" id="SSF55486">
    <property type="entry name" value="Metalloproteases ('zincins'), catalytic domain"/>
    <property type="match status" value="1"/>
</dbReference>
<dbReference type="NCBIfam" id="TIGR04183">
    <property type="entry name" value="Por_Secre_tail"/>
    <property type="match status" value="1"/>
</dbReference>
<name>A0AAU8FIQ0_9BACT</name>
<dbReference type="InterPro" id="IPR026444">
    <property type="entry name" value="Secre_tail"/>
</dbReference>
<dbReference type="InterPro" id="IPR003961">
    <property type="entry name" value="FN3_dom"/>
</dbReference>
<dbReference type="Gene3D" id="2.60.40.10">
    <property type="entry name" value="Immunoglobulins"/>
    <property type="match status" value="3"/>
</dbReference>
<dbReference type="EMBL" id="CP159289">
    <property type="protein sequence ID" value="XCH23416.1"/>
    <property type="molecule type" value="Genomic_DNA"/>
</dbReference>
<dbReference type="CDD" id="cd00063">
    <property type="entry name" value="FN3"/>
    <property type="match status" value="1"/>
</dbReference>
<organism evidence="2">
    <name type="scientific">Dyadobacter sp. 676</name>
    <dbReference type="NCBI Taxonomy" id="3088362"/>
    <lineage>
        <taxon>Bacteria</taxon>
        <taxon>Pseudomonadati</taxon>
        <taxon>Bacteroidota</taxon>
        <taxon>Cytophagia</taxon>
        <taxon>Cytophagales</taxon>
        <taxon>Spirosomataceae</taxon>
        <taxon>Dyadobacter</taxon>
    </lineage>
</organism>
<dbReference type="AlphaFoldDB" id="A0AAU8FIQ0"/>
<dbReference type="PROSITE" id="PS50853">
    <property type="entry name" value="FN3"/>
    <property type="match status" value="1"/>
</dbReference>
<dbReference type="GO" id="GO:0008237">
    <property type="term" value="F:metallopeptidase activity"/>
    <property type="evidence" value="ECO:0007669"/>
    <property type="project" value="InterPro"/>
</dbReference>
<proteinExistence type="predicted"/>
<protein>
    <submittedName>
        <fullName evidence="2">T9SS type A sorting domain-containing protein</fullName>
    </submittedName>
</protein>
<dbReference type="InterPro" id="IPR036116">
    <property type="entry name" value="FN3_sf"/>
</dbReference>
<gene>
    <name evidence="2" type="ORF">ABV298_24320</name>
</gene>
<reference evidence="2" key="1">
    <citation type="submission" date="2024-06" db="EMBL/GenBank/DDBJ databases">
        <title>Sequencing and assembly of the genome of Dyadobacter sp. strain 676, a symbiont of Cyamopsis tetragonoloba.</title>
        <authorList>
            <person name="Guro P."/>
            <person name="Sazanova A."/>
            <person name="Kuznetsova I."/>
            <person name="Belimov A."/>
            <person name="Safronova V."/>
        </authorList>
    </citation>
    <scope>NUCLEOTIDE SEQUENCE</scope>
    <source>
        <strain evidence="2">676</strain>
    </source>
</reference>
<dbReference type="SUPFAM" id="SSF49265">
    <property type="entry name" value="Fibronectin type III"/>
    <property type="match status" value="1"/>
</dbReference>
<dbReference type="Pfam" id="PF13688">
    <property type="entry name" value="Reprolysin_5"/>
    <property type="match status" value="1"/>
</dbReference>
<dbReference type="Pfam" id="PF18962">
    <property type="entry name" value="Por_Secre_tail"/>
    <property type="match status" value="1"/>
</dbReference>
<feature type="domain" description="Fibronectin type-III" evidence="1">
    <location>
        <begin position="223"/>
        <end position="312"/>
    </location>
</feature>
<dbReference type="RefSeq" id="WP_353718742.1">
    <property type="nucleotide sequence ID" value="NZ_CP159289.1"/>
</dbReference>
<evidence type="ECO:0000313" key="2">
    <source>
        <dbReference type="EMBL" id="XCH23416.1"/>
    </source>
</evidence>
<dbReference type="InterPro" id="IPR024079">
    <property type="entry name" value="MetalloPept_cat_dom_sf"/>
</dbReference>
<accession>A0AAU8FIQ0</accession>
<evidence type="ECO:0000259" key="1">
    <source>
        <dbReference type="PROSITE" id="PS50853"/>
    </source>
</evidence>
<dbReference type="InterPro" id="IPR013783">
    <property type="entry name" value="Ig-like_fold"/>
</dbReference>
<dbReference type="SUPFAM" id="SSF63829">
    <property type="entry name" value="Calcium-dependent phosphotriesterase"/>
    <property type="match status" value="1"/>
</dbReference>
<sequence>MSQLPAIMARQNTRTAAGEMRICRVAVEIDSDTYVKYERDTAAIIQAVIRNVEKCSKFYEREASFRMMVTSIRIFKDTEPNPYANAHDVHAMVTILANRQVSDQNFDKRIYLYTKPVGGGASGVAFIGGVYNVSPLENVATLMHEFAHNFGSYHTNNCGWPGGPLDYCGGVEGDCYTKSSEVNTKGSLMSRCGNNGAGEALHPMVQAVIKQHAEVTFAKMESAPQAPSLPGDITAVKGDFYTWPASTLASTYEFSYSTDANFNGETVETTTVNGINLLKQTLGADYFVRVRARNAFGTSDWSNTVKIRIDPDQPDLPVLLGPAKHAFLPAQLPVTLSFSNVPGAASYQVQVSPLYDFDFAYPASEIIYGNQYNYVPYFGGFKWRVRAIVNGKTGKWSEIGYFSANARLNMVGLYLPIPDNLLDVPRTIPIAYTPSTYYSNTRITVADNPEFNNPLFQRNYEPFLEIADVLKDLPANTQLYLRVQERQTDLINYPDRDLVDYTIQFATGSANSPYALTFLSEKDQPVFGKPNPKIAVSKDHVWLGVIDAGFIKLDQKALTFQTFNRANTDGLLGVGMDNSVRTDNERNIYTINPADGYRFRKVKLVNESPSGDATVTTIPFVGYIQDFSPQHQVFWTQRVIYKETPDGFIALRQVSDSQLIKDIRFRDNKAWILILNMDRDYSTEILVMDLNDHDLIYTIDYQTSPAIENVIDQIEIQPDGKVWLRQTDYFTQFSSLAYFDGTSWSLFDSGNAPFGTRISSVSISPSGQPYVLAVGRETQVYKFHNGQWEKAGDALPYQRFDGDLWVDTYDSFWISNRFGLARLGSDAAFPVTLVHFRATPENNTVVLNWKVADQVDMARYEIEHSSDAKRFHVIGETPAIDTALYNFVHTSPAPGTNYYRLKMIESNTDFALSKIVKVNMNDLAEIVIYPNPAASLLHVKPRPELIGRSGRITVFSIDGRRIYAKKIDQFRAQEPVDVSTLAAGNYLIKVENGTSASSRVMQIAR</sequence>